<gene>
    <name evidence="1" type="ORF">K3G42_026703</name>
</gene>
<organism evidence="1 2">
    <name type="scientific">Sphaerodactylus townsendi</name>
    <dbReference type="NCBI Taxonomy" id="933632"/>
    <lineage>
        <taxon>Eukaryota</taxon>
        <taxon>Metazoa</taxon>
        <taxon>Chordata</taxon>
        <taxon>Craniata</taxon>
        <taxon>Vertebrata</taxon>
        <taxon>Euteleostomi</taxon>
        <taxon>Lepidosauria</taxon>
        <taxon>Squamata</taxon>
        <taxon>Bifurcata</taxon>
        <taxon>Gekkota</taxon>
        <taxon>Sphaerodactylidae</taxon>
        <taxon>Sphaerodactylus</taxon>
    </lineage>
</organism>
<dbReference type="Proteomes" id="UP000827872">
    <property type="component" value="Linkage Group LG02"/>
</dbReference>
<name>A0ACB8G439_9SAUR</name>
<evidence type="ECO:0000313" key="2">
    <source>
        <dbReference type="Proteomes" id="UP000827872"/>
    </source>
</evidence>
<evidence type="ECO:0000313" key="1">
    <source>
        <dbReference type="EMBL" id="KAH8014183.1"/>
    </source>
</evidence>
<comment type="caution">
    <text evidence="1">The sequence shown here is derived from an EMBL/GenBank/DDBJ whole genome shotgun (WGS) entry which is preliminary data.</text>
</comment>
<reference evidence="1" key="1">
    <citation type="submission" date="2021-08" db="EMBL/GenBank/DDBJ databases">
        <title>The first chromosome-level gecko genome reveals the dynamic sex chromosomes of Neotropical dwarf geckos (Sphaerodactylidae: Sphaerodactylus).</title>
        <authorList>
            <person name="Pinto B.J."/>
            <person name="Keating S.E."/>
            <person name="Gamble T."/>
        </authorList>
    </citation>
    <scope>NUCLEOTIDE SEQUENCE</scope>
    <source>
        <strain evidence="1">TG3544</strain>
    </source>
</reference>
<protein>
    <submittedName>
        <fullName evidence="1">Uncharacterized protein</fullName>
    </submittedName>
</protein>
<accession>A0ACB8G439</accession>
<keyword evidence="2" id="KW-1185">Reference proteome</keyword>
<proteinExistence type="predicted"/>
<sequence length="136" mass="15677">MFRKKRAYKRFRTWAIINKKNVFADPERTLVKPTPNSVPVTFFVASPFSRRFAEIKAVAEVLGASFFHFLSRALCSPILWRVYSGVSPHWTLCTVPHFPKYSAHIYRQMPHDLIGFSLARVKEATVKPPCPLPSRD</sequence>
<dbReference type="EMBL" id="CM037615">
    <property type="protein sequence ID" value="KAH8014183.1"/>
    <property type="molecule type" value="Genomic_DNA"/>
</dbReference>